<sequence length="564" mass="63427">MSELPRILLLGADAPNAWPPELQSTLEPQFEVVRWSPEDWPETPPPGDFRCVVLCGQPSQTLTDLWQWEGVLKHLPQGVAVIDTEYRIRWCNERLSALTGRGDLVGKNFYEAFGAPEIVGPDFSPFHASSGVDDTCTTTLRLGEKTYFEVVAAPVYVEGEPFPRFAVVTVRDVSSEMIVRQKLKAIYQAGLELGELSAEDLVELSVEQRIELLKQKIIHFTKDVLEFETVEIRLVDKRTNELEPLLHVGMSEEAARRKLFAEEHGNGVTGYVAATGKSYLCPDTSHDPRYLPGAPNARSSLTVPLILHDEILGTFNVESAQVNGFTYHDQQFLELFCREVAIALNTLELLNVEKMTAATASTDLILRELAQPVDEILNDTAWILDRYIGHDPAVAERLQRILKHTRSVRQLVHRVGERMTPILGSQMVTLRPQRPKLRQKRVLVVDHDEAVRIAAHELLGRFGCDVETAHHGEEALLMVRSFHYDVVILDIRLPDMTGYDCFVKIREIRDKLPVILMTGFGYDPSHSIVKARQAGLKSVLYKPFRLDQLLKEVENAVSASGESA</sequence>
<dbReference type="InterPro" id="IPR003018">
    <property type="entry name" value="GAF"/>
</dbReference>
<dbReference type="SUPFAM" id="SSF52172">
    <property type="entry name" value="CheY-like"/>
    <property type="match status" value="1"/>
</dbReference>
<dbReference type="InterPro" id="IPR000014">
    <property type="entry name" value="PAS"/>
</dbReference>
<dbReference type="SUPFAM" id="SSF55785">
    <property type="entry name" value="PYP-like sensor domain (PAS domain)"/>
    <property type="match status" value="1"/>
</dbReference>
<comment type="caution">
    <text evidence="6">The sequence shown here is derived from an EMBL/GenBank/DDBJ whole genome shotgun (WGS) entry which is preliminary data.</text>
</comment>
<dbReference type="InterPro" id="IPR011006">
    <property type="entry name" value="CheY-like_superfamily"/>
</dbReference>
<feature type="domain" description="Response regulatory" evidence="5">
    <location>
        <begin position="441"/>
        <end position="557"/>
    </location>
</feature>
<organism evidence="6">
    <name type="scientific">Schlesneria paludicola</name>
    <dbReference type="NCBI Taxonomy" id="360056"/>
    <lineage>
        <taxon>Bacteria</taxon>
        <taxon>Pseudomonadati</taxon>
        <taxon>Planctomycetota</taxon>
        <taxon>Planctomycetia</taxon>
        <taxon>Planctomycetales</taxon>
        <taxon>Planctomycetaceae</taxon>
        <taxon>Schlesneria</taxon>
    </lineage>
</organism>
<dbReference type="AlphaFoldDB" id="A0A7C4QT55"/>
<dbReference type="InterPro" id="IPR050595">
    <property type="entry name" value="Bact_response_regulator"/>
</dbReference>
<dbReference type="Gene3D" id="3.30.450.20">
    <property type="entry name" value="PAS domain"/>
    <property type="match status" value="1"/>
</dbReference>
<keyword evidence="2" id="KW-0808">Transferase</keyword>
<evidence type="ECO:0000256" key="3">
    <source>
        <dbReference type="ARBA" id="ARBA00022777"/>
    </source>
</evidence>
<name>A0A7C4QT55_9PLAN</name>
<dbReference type="Pfam" id="PF01590">
    <property type="entry name" value="GAF"/>
    <property type="match status" value="1"/>
</dbReference>
<evidence type="ECO:0000256" key="2">
    <source>
        <dbReference type="ARBA" id="ARBA00022679"/>
    </source>
</evidence>
<dbReference type="PROSITE" id="PS50110">
    <property type="entry name" value="RESPONSE_REGULATORY"/>
    <property type="match status" value="1"/>
</dbReference>
<dbReference type="InterPro" id="IPR035965">
    <property type="entry name" value="PAS-like_dom_sf"/>
</dbReference>
<dbReference type="SMART" id="SM00448">
    <property type="entry name" value="REC"/>
    <property type="match status" value="1"/>
</dbReference>
<dbReference type="PANTHER" id="PTHR44591">
    <property type="entry name" value="STRESS RESPONSE REGULATOR PROTEIN 1"/>
    <property type="match status" value="1"/>
</dbReference>
<reference evidence="6" key="1">
    <citation type="journal article" date="2020" name="mSystems">
        <title>Genome- and Community-Level Interaction Insights into Carbon Utilization and Element Cycling Functions of Hydrothermarchaeota in Hydrothermal Sediment.</title>
        <authorList>
            <person name="Zhou Z."/>
            <person name="Liu Y."/>
            <person name="Xu W."/>
            <person name="Pan J."/>
            <person name="Luo Z.H."/>
            <person name="Li M."/>
        </authorList>
    </citation>
    <scope>NUCLEOTIDE SEQUENCE [LARGE SCALE GENOMIC DNA]</scope>
    <source>
        <strain evidence="6">SpSt-508</strain>
    </source>
</reference>
<accession>A0A7C4QT55</accession>
<dbReference type="SUPFAM" id="SSF55781">
    <property type="entry name" value="GAF domain-like"/>
    <property type="match status" value="1"/>
</dbReference>
<dbReference type="Gene3D" id="3.30.450.40">
    <property type="match status" value="1"/>
</dbReference>
<dbReference type="Pfam" id="PF00072">
    <property type="entry name" value="Response_reg"/>
    <property type="match status" value="1"/>
</dbReference>
<dbReference type="CDD" id="cd00130">
    <property type="entry name" value="PAS"/>
    <property type="match status" value="1"/>
</dbReference>
<evidence type="ECO:0000256" key="1">
    <source>
        <dbReference type="ARBA" id="ARBA00022553"/>
    </source>
</evidence>
<dbReference type="Pfam" id="PF08448">
    <property type="entry name" value="PAS_4"/>
    <property type="match status" value="1"/>
</dbReference>
<dbReference type="CDD" id="cd00156">
    <property type="entry name" value="REC"/>
    <property type="match status" value="1"/>
</dbReference>
<evidence type="ECO:0000256" key="4">
    <source>
        <dbReference type="PROSITE-ProRule" id="PRU00169"/>
    </source>
</evidence>
<protein>
    <submittedName>
        <fullName evidence="6">Response regulator</fullName>
    </submittedName>
</protein>
<dbReference type="InterPro" id="IPR013656">
    <property type="entry name" value="PAS_4"/>
</dbReference>
<dbReference type="PANTHER" id="PTHR44591:SF3">
    <property type="entry name" value="RESPONSE REGULATORY DOMAIN-CONTAINING PROTEIN"/>
    <property type="match status" value="1"/>
</dbReference>
<dbReference type="SMART" id="SM00065">
    <property type="entry name" value="GAF"/>
    <property type="match status" value="1"/>
</dbReference>
<dbReference type="EMBL" id="DSVQ01000002">
    <property type="protein sequence ID" value="HGT37770.1"/>
    <property type="molecule type" value="Genomic_DNA"/>
</dbReference>
<evidence type="ECO:0000313" key="6">
    <source>
        <dbReference type="EMBL" id="HGT37770.1"/>
    </source>
</evidence>
<dbReference type="InterPro" id="IPR029016">
    <property type="entry name" value="GAF-like_dom_sf"/>
</dbReference>
<dbReference type="Gene3D" id="3.40.50.2300">
    <property type="match status" value="1"/>
</dbReference>
<dbReference type="GO" id="GO:0000160">
    <property type="term" value="P:phosphorelay signal transduction system"/>
    <property type="evidence" value="ECO:0007669"/>
    <property type="project" value="InterPro"/>
</dbReference>
<feature type="modified residue" description="4-aspartylphosphate" evidence="4">
    <location>
        <position position="490"/>
    </location>
</feature>
<dbReference type="InterPro" id="IPR001789">
    <property type="entry name" value="Sig_transdc_resp-reg_receiver"/>
</dbReference>
<evidence type="ECO:0000259" key="5">
    <source>
        <dbReference type="PROSITE" id="PS50110"/>
    </source>
</evidence>
<keyword evidence="1 4" id="KW-0597">Phosphoprotein</keyword>
<gene>
    <name evidence="6" type="ORF">ENS64_00650</name>
</gene>
<keyword evidence="3" id="KW-0418">Kinase</keyword>
<proteinExistence type="predicted"/>
<dbReference type="GO" id="GO:0016301">
    <property type="term" value="F:kinase activity"/>
    <property type="evidence" value="ECO:0007669"/>
    <property type="project" value="UniProtKB-KW"/>
</dbReference>